<feature type="transmembrane region" description="Helical" evidence="8">
    <location>
        <begin position="209"/>
        <end position="232"/>
    </location>
</feature>
<dbReference type="GO" id="GO:0016758">
    <property type="term" value="F:hexosyltransferase activity"/>
    <property type="evidence" value="ECO:0007669"/>
    <property type="project" value="InterPro"/>
</dbReference>
<keyword evidence="2" id="KW-1003">Cell membrane</keyword>
<feature type="transmembrane region" description="Helical" evidence="8">
    <location>
        <begin position="275"/>
        <end position="295"/>
    </location>
</feature>
<evidence type="ECO:0000256" key="8">
    <source>
        <dbReference type="SAM" id="Phobius"/>
    </source>
</evidence>
<evidence type="ECO:0000256" key="2">
    <source>
        <dbReference type="ARBA" id="ARBA00022475"/>
    </source>
</evidence>
<protein>
    <recommendedName>
        <fullName evidence="11">DUF2029 domain-containing protein</fullName>
    </recommendedName>
</protein>
<dbReference type="Proteomes" id="UP000186228">
    <property type="component" value="Unassembled WGS sequence"/>
</dbReference>
<sequence length="405" mass="44575">MVIARDRTEIRFAIVVALAGILTGLLYLFELWTLDERGFSLLSRRLPYWDFTNLWAGTTMALHGHVDDLFDMESYRAALRQMFGQSLPDQEWSYPPSVLLIGAPLAQLPIGWAYIVWTLCTLLLLYGALKPFGFPPIARLLVTFSPATIMSMIFGQNGALTAALLMSGLALAPKRPWLAGLFFGLLTIKPHLGILVPVCLLASRNYRAFFSAALTTLVLVCLTALCFGYESWKLFLTETAPLMRAIMEAAYPQPYHKNAMTVFILARWAGFDLSGAYLVQGLAIAACLALSIWLWRPSSSVGHLKRVCITGVLAIIATPYGYSYDAIPLCIAAAYFFLAERTLNRWLLALVYLWPLFLHIPNDLGVGIAIFVPIAFVVAVLVTEIRSRASSAPPARSDGSCPSAG</sequence>
<dbReference type="InterPro" id="IPR018584">
    <property type="entry name" value="GT87"/>
</dbReference>
<keyword evidence="10" id="KW-1185">Reference proteome</keyword>
<feature type="transmembrane region" description="Helical" evidence="8">
    <location>
        <begin position="12"/>
        <end position="29"/>
    </location>
</feature>
<organism evidence="9 10">
    <name type="scientific">Rhizobium hainanense</name>
    <dbReference type="NCBI Taxonomy" id="52131"/>
    <lineage>
        <taxon>Bacteria</taxon>
        <taxon>Pseudomonadati</taxon>
        <taxon>Pseudomonadota</taxon>
        <taxon>Alphaproteobacteria</taxon>
        <taxon>Hyphomicrobiales</taxon>
        <taxon>Rhizobiaceae</taxon>
        <taxon>Rhizobium/Agrobacterium group</taxon>
        <taxon>Rhizobium</taxon>
    </lineage>
</organism>
<keyword evidence="5 8" id="KW-1133">Transmembrane helix</keyword>
<comment type="subcellular location">
    <subcellularLocation>
        <location evidence="1">Cell membrane</location>
        <topology evidence="1">Multi-pass membrane protein</topology>
    </subcellularLocation>
</comment>
<dbReference type="OrthoDB" id="7679563at2"/>
<evidence type="ECO:0000256" key="7">
    <source>
        <dbReference type="ARBA" id="ARBA00024033"/>
    </source>
</evidence>
<dbReference type="STRING" id="52131.GA0061100_10419"/>
<dbReference type="RefSeq" id="WP_075853788.1">
    <property type="nucleotide sequence ID" value="NZ_FMAC01000004.1"/>
</dbReference>
<feature type="transmembrane region" description="Helical" evidence="8">
    <location>
        <begin position="307"/>
        <end position="338"/>
    </location>
</feature>
<evidence type="ECO:0008006" key="11">
    <source>
        <dbReference type="Google" id="ProtNLM"/>
    </source>
</evidence>
<proteinExistence type="inferred from homology"/>
<feature type="transmembrane region" description="Helical" evidence="8">
    <location>
        <begin position="110"/>
        <end position="129"/>
    </location>
</feature>
<dbReference type="AlphaFoldDB" id="A0A1C3V0M5"/>
<feature type="transmembrane region" description="Helical" evidence="8">
    <location>
        <begin position="141"/>
        <end position="165"/>
    </location>
</feature>
<feature type="transmembrane region" description="Helical" evidence="8">
    <location>
        <begin position="364"/>
        <end position="382"/>
    </location>
</feature>
<evidence type="ECO:0000256" key="6">
    <source>
        <dbReference type="ARBA" id="ARBA00023136"/>
    </source>
</evidence>
<gene>
    <name evidence="9" type="ORF">GA0061100_10419</name>
</gene>
<comment type="similarity">
    <text evidence="7">Belongs to the glycosyltransferase 87 family.</text>
</comment>
<dbReference type="GO" id="GO:0005886">
    <property type="term" value="C:plasma membrane"/>
    <property type="evidence" value="ECO:0007669"/>
    <property type="project" value="UniProtKB-SubCell"/>
</dbReference>
<evidence type="ECO:0000256" key="4">
    <source>
        <dbReference type="ARBA" id="ARBA00022692"/>
    </source>
</evidence>
<evidence type="ECO:0000313" key="9">
    <source>
        <dbReference type="EMBL" id="SCB21225.1"/>
    </source>
</evidence>
<reference evidence="10" key="1">
    <citation type="submission" date="2016-08" db="EMBL/GenBank/DDBJ databases">
        <authorList>
            <person name="Varghese N."/>
            <person name="Submissions Spin"/>
        </authorList>
    </citation>
    <scope>NUCLEOTIDE SEQUENCE [LARGE SCALE GENOMIC DNA]</scope>
    <source>
        <strain evidence="10">CCBAU 57015</strain>
    </source>
</reference>
<evidence type="ECO:0000313" key="10">
    <source>
        <dbReference type="Proteomes" id="UP000186228"/>
    </source>
</evidence>
<dbReference type="EMBL" id="FMAC01000004">
    <property type="protein sequence ID" value="SCB21225.1"/>
    <property type="molecule type" value="Genomic_DNA"/>
</dbReference>
<feature type="transmembrane region" description="Helical" evidence="8">
    <location>
        <begin position="177"/>
        <end position="202"/>
    </location>
</feature>
<keyword evidence="4 8" id="KW-0812">Transmembrane</keyword>
<evidence type="ECO:0000256" key="1">
    <source>
        <dbReference type="ARBA" id="ARBA00004651"/>
    </source>
</evidence>
<evidence type="ECO:0000256" key="3">
    <source>
        <dbReference type="ARBA" id="ARBA00022679"/>
    </source>
</evidence>
<accession>A0A1C3V0M5</accession>
<keyword evidence="3" id="KW-0808">Transferase</keyword>
<keyword evidence="6 8" id="KW-0472">Membrane</keyword>
<dbReference type="Pfam" id="PF09594">
    <property type="entry name" value="GT87"/>
    <property type="match status" value="1"/>
</dbReference>
<evidence type="ECO:0000256" key="5">
    <source>
        <dbReference type="ARBA" id="ARBA00022989"/>
    </source>
</evidence>
<name>A0A1C3V0M5_9HYPH</name>